<evidence type="ECO:0000256" key="1">
    <source>
        <dbReference type="SAM" id="MobiDB-lite"/>
    </source>
</evidence>
<accession>A0A3N7HNR0</accession>
<keyword evidence="3" id="KW-1185">Reference proteome</keyword>
<reference evidence="2 3" key="2">
    <citation type="submission" date="2018-12" db="EMBL/GenBank/DDBJ databases">
        <title>Rhizobacter gummiphilus sp. nov., a rubber-degrading bacterium isolated from the soil of a botanical garden in Japan.</title>
        <authorList>
            <person name="Shunsuke S.S."/>
        </authorList>
    </citation>
    <scope>NUCLEOTIDE SEQUENCE [LARGE SCALE GENOMIC DNA]</scope>
    <source>
        <strain evidence="2 3">S-16</strain>
    </source>
</reference>
<protein>
    <submittedName>
        <fullName evidence="2">Uncharacterized protein</fullName>
    </submittedName>
</protein>
<reference evidence="2 3" key="1">
    <citation type="submission" date="2018-08" db="EMBL/GenBank/DDBJ databases">
        <authorList>
            <person name="Khan S.A."/>
            <person name="Jeon C.O."/>
            <person name="Chun B.H."/>
            <person name="Jeong S.E."/>
        </authorList>
    </citation>
    <scope>NUCLEOTIDE SEQUENCE [LARGE SCALE GENOMIC DNA]</scope>
    <source>
        <strain evidence="2 3">S-16</strain>
    </source>
</reference>
<name>A0A3N7HNR0_9BURK</name>
<comment type="caution">
    <text evidence="2">The sequence shown here is derived from an EMBL/GenBank/DDBJ whole genome shotgun (WGS) entry which is preliminary data.</text>
</comment>
<evidence type="ECO:0000313" key="2">
    <source>
        <dbReference type="EMBL" id="RQP23828.1"/>
    </source>
</evidence>
<dbReference type="AlphaFoldDB" id="A0A3N7HNR0"/>
<evidence type="ECO:0000313" key="3">
    <source>
        <dbReference type="Proteomes" id="UP000267464"/>
    </source>
</evidence>
<gene>
    <name evidence="2" type="ORF">DZC73_17065</name>
</gene>
<dbReference type="EMBL" id="QUSW01000004">
    <property type="protein sequence ID" value="RQP23828.1"/>
    <property type="molecule type" value="Genomic_DNA"/>
</dbReference>
<dbReference type="Proteomes" id="UP000267464">
    <property type="component" value="Unassembled WGS sequence"/>
</dbReference>
<sequence>MPAGWTAAASSSNAQVYRSSRGTLSAEFRVYPAQQSDGTLSDWFETRRTQPMAGVPTSSFEPTNQSQSNIVFAYGAGVDAQGRRVIVVRTGCARSQGGFVLAETVMSMDLDYFRQTFQEAGSILEQACFANGTAAATKAAPATKPAAEPPAERPYAYVKAQGTGLKPKDIETILWRWRNEQSGMTMQVRTYYYLLLKDGTYRHGLPPVALEDFDAAAAKQGEPQEWGRWTRSGANYALRRNGDKDVDSLPADSARLPARKDEKLDGTWQIETAYSSLWSVSRSRRAISFDRDGRFSRNSGGSIVGSMGSGAGGNAVGGSVVHDDDSSSSSMGSAVAVAGSSRKRASTLPDRSGTYRLDGYTLELRYDSGRVERLAFCTTDNRDTLYFNGEELRREKPDKR</sequence>
<proteinExistence type="predicted"/>
<feature type="compositionally biased region" description="Low complexity" evidence="1">
    <location>
        <begin position="327"/>
        <end position="340"/>
    </location>
</feature>
<organism evidence="2 3">
    <name type="scientific">Piscinibacter terrae</name>
    <dbReference type="NCBI Taxonomy" id="2496871"/>
    <lineage>
        <taxon>Bacteria</taxon>
        <taxon>Pseudomonadati</taxon>
        <taxon>Pseudomonadota</taxon>
        <taxon>Betaproteobacteria</taxon>
        <taxon>Burkholderiales</taxon>
        <taxon>Sphaerotilaceae</taxon>
        <taxon>Piscinibacter</taxon>
    </lineage>
</organism>
<feature type="region of interest" description="Disordered" evidence="1">
    <location>
        <begin position="322"/>
        <end position="350"/>
    </location>
</feature>